<comment type="caution">
    <text evidence="2">The sequence shown here is derived from an EMBL/GenBank/DDBJ whole genome shotgun (WGS) entry which is preliminary data.</text>
</comment>
<gene>
    <name evidence="2" type="ORF">DKT69_33435</name>
</gene>
<dbReference type="Proteomes" id="UP000246050">
    <property type="component" value="Unassembled WGS sequence"/>
</dbReference>
<dbReference type="AlphaFoldDB" id="A0A317D664"/>
<feature type="region of interest" description="Disordered" evidence="1">
    <location>
        <begin position="24"/>
        <end position="44"/>
    </location>
</feature>
<accession>A0A317D664</accession>
<protein>
    <recommendedName>
        <fullName evidence="4">META domain-containing protein</fullName>
    </recommendedName>
</protein>
<name>A0A317D664_9ACTN</name>
<dbReference type="OrthoDB" id="4990393at2"/>
<reference evidence="2 3" key="1">
    <citation type="submission" date="2018-05" db="EMBL/GenBank/DDBJ databases">
        <title>Micromonosporas from Atacama Desert.</title>
        <authorList>
            <person name="Carro L."/>
            <person name="Golinska P."/>
            <person name="Klenk H.-P."/>
            <person name="Goodfellow M."/>
        </authorList>
    </citation>
    <scope>NUCLEOTIDE SEQUENCE [LARGE SCALE GENOMIC DNA]</scope>
    <source>
        <strain evidence="2 3">4G51</strain>
    </source>
</reference>
<dbReference type="PROSITE" id="PS51257">
    <property type="entry name" value="PROKAR_LIPOPROTEIN"/>
    <property type="match status" value="1"/>
</dbReference>
<dbReference type="EMBL" id="QGKS01000449">
    <property type="protein sequence ID" value="PWR08085.1"/>
    <property type="molecule type" value="Genomic_DNA"/>
</dbReference>
<evidence type="ECO:0000313" key="3">
    <source>
        <dbReference type="Proteomes" id="UP000246050"/>
    </source>
</evidence>
<evidence type="ECO:0000313" key="2">
    <source>
        <dbReference type="EMBL" id="PWR08085.1"/>
    </source>
</evidence>
<sequence length="291" mass="30014">MSRQNHVVAMVAVGALMAGCGGQGRTRAGVPDSPQLGSTGSPGPADPAALIGNWRLAEVAEEPDGILRLAPDRVQLFGRCGMLVGSWRADAGGLFVVGMFGASGAEGRTGCAKAARLTPDWLRLVRSYRVEGDTRVLLDGEGALVARLLPGAKPTAGPDLAASEVEPPQATDEVRRWSAPAAALPVTLTPAEADRLVGRWVPASGPERAYVEFGADGEWRGSDGCNRQAGHWIAGPGGALLATTGFSTLIGCDSAPVGAWLSSSWRAGLDGETLVLLDFRGGEAGRLRRAG</sequence>
<proteinExistence type="predicted"/>
<evidence type="ECO:0000256" key="1">
    <source>
        <dbReference type="SAM" id="MobiDB-lite"/>
    </source>
</evidence>
<evidence type="ECO:0008006" key="4">
    <source>
        <dbReference type="Google" id="ProtNLM"/>
    </source>
</evidence>
<organism evidence="2 3">
    <name type="scientific">Micromonospora sicca</name>
    <dbReference type="NCBI Taxonomy" id="2202420"/>
    <lineage>
        <taxon>Bacteria</taxon>
        <taxon>Bacillati</taxon>
        <taxon>Actinomycetota</taxon>
        <taxon>Actinomycetes</taxon>
        <taxon>Micromonosporales</taxon>
        <taxon>Micromonosporaceae</taxon>
        <taxon>Micromonospora</taxon>
    </lineage>
</organism>
<dbReference type="RefSeq" id="WP_109805407.1">
    <property type="nucleotide sequence ID" value="NZ_QGKS01000449.1"/>
</dbReference>